<reference evidence="3 4" key="1">
    <citation type="journal article" date="2013" name="J. Biotechnol.">
        <title>Establishment and interpretation of the genome sequence of the phytopathogenic fungus Rhizoctonia solani AG1-IB isolate 7/3/14.</title>
        <authorList>
            <person name="Wibberg D.W."/>
            <person name="Jelonek L.J."/>
            <person name="Rupp O.R."/>
            <person name="Hennig M.H."/>
            <person name="Eikmeyer F.E."/>
            <person name="Goesmann A.G."/>
            <person name="Hartmann A.H."/>
            <person name="Borriss R.B."/>
            <person name="Grosch R.G."/>
            <person name="Puehler A.P."/>
            <person name="Schlueter A.S."/>
        </authorList>
    </citation>
    <scope>NUCLEOTIDE SEQUENCE [LARGE SCALE GENOMIC DNA]</scope>
    <source>
        <strain evidence="4">AG1-IB / isolate 7/3/14</strain>
    </source>
</reference>
<protein>
    <recommendedName>
        <fullName evidence="2">HAM1-like N-terminal domain-containing protein</fullName>
    </recommendedName>
</protein>
<dbReference type="Pfam" id="PF19343">
    <property type="entry name" value="HAM1_N"/>
    <property type="match status" value="1"/>
</dbReference>
<organism evidence="3 4">
    <name type="scientific">Thanatephorus cucumeris (strain AG1-IB / isolate 7/3/14)</name>
    <name type="common">Lettuce bottom rot fungus</name>
    <name type="synonym">Rhizoctonia solani</name>
    <dbReference type="NCBI Taxonomy" id="1108050"/>
    <lineage>
        <taxon>Eukaryota</taxon>
        <taxon>Fungi</taxon>
        <taxon>Dikarya</taxon>
        <taxon>Basidiomycota</taxon>
        <taxon>Agaricomycotina</taxon>
        <taxon>Agaricomycetes</taxon>
        <taxon>Cantharellales</taxon>
        <taxon>Ceratobasidiaceae</taxon>
        <taxon>Rhizoctonia</taxon>
        <taxon>Rhizoctonia solani AG-1</taxon>
    </lineage>
</organism>
<dbReference type="PANTHER" id="PTHR31138">
    <property type="entry name" value="CHROMOSOME 19, WHOLE GENOME SHOTGUN SEQUENCE"/>
    <property type="match status" value="1"/>
</dbReference>
<name>M5BRV1_THACB</name>
<accession>M5BRV1</accession>
<dbReference type="PANTHER" id="PTHR31138:SF1">
    <property type="entry name" value="PDZ DOMAIN-CONTAINING PROTEIN"/>
    <property type="match status" value="1"/>
</dbReference>
<gene>
    <name evidence="3" type="ORF">BN14_03215</name>
</gene>
<dbReference type="AlphaFoldDB" id="M5BRV1"/>
<evidence type="ECO:0000259" key="2">
    <source>
        <dbReference type="Pfam" id="PF19343"/>
    </source>
</evidence>
<evidence type="ECO:0000313" key="3">
    <source>
        <dbReference type="EMBL" id="CCO29210.1"/>
    </source>
</evidence>
<feature type="domain" description="HAM1-like N-terminal" evidence="2">
    <location>
        <begin position="23"/>
        <end position="132"/>
    </location>
</feature>
<dbReference type="HOGENOM" id="CLU_152118_0_0_1"/>
<dbReference type="Proteomes" id="UP000012065">
    <property type="component" value="Unassembled WGS sequence"/>
</dbReference>
<evidence type="ECO:0000313" key="4">
    <source>
        <dbReference type="Proteomes" id="UP000012065"/>
    </source>
</evidence>
<feature type="region of interest" description="Disordered" evidence="1">
    <location>
        <begin position="1"/>
        <end position="23"/>
    </location>
</feature>
<proteinExistence type="predicted"/>
<dbReference type="EMBL" id="CAOJ01004446">
    <property type="protein sequence ID" value="CCO29210.1"/>
    <property type="molecule type" value="Genomic_DNA"/>
</dbReference>
<evidence type="ECO:0000256" key="1">
    <source>
        <dbReference type="SAM" id="MobiDB-lite"/>
    </source>
</evidence>
<comment type="caution">
    <text evidence="3">The sequence shown here is derived from an EMBL/GenBank/DDBJ whole genome shotgun (WGS) entry which is preliminary data.</text>
</comment>
<dbReference type="InterPro" id="IPR045967">
    <property type="entry name" value="HAM1-like_N"/>
</dbReference>
<sequence length="141" mass="16096">MSLPQATKDTSAHPGANSVTEPTNREMRFYGVIEAFRQGKLPDNHQIDETLKYVNTHSPVDTNALSPEGKNLIQDTRDIIETARLIVAQKNADELFQNFVYHTEGTDFTRAKQDGEIVPVKKDDAERDRSKAPIRLWYHWS</sequence>